<keyword evidence="2" id="KW-0812">Transmembrane</keyword>
<evidence type="ECO:0000313" key="4">
    <source>
        <dbReference type="Proteomes" id="UP001595823"/>
    </source>
</evidence>
<proteinExistence type="predicted"/>
<sequence>MSTTHQPTTDPAESRADSETGDAAGTDRVPRPRESAADSADDHLTDSDLRKLDDGLRPSNRLWTFAMVAAAILFAAALALVAMKFFVQFEAVSDTPENSVEEFLTELVDHQDPAAAAEWTCSEKASRDFDAAVADFGELARERNMEWGAVEETSRNLGEATVSAEFALDGAEPAAVEFSLIAEEGSPQWMVCGLTQ</sequence>
<keyword evidence="2" id="KW-0472">Membrane</keyword>
<keyword evidence="2" id="KW-1133">Transmembrane helix</keyword>
<reference evidence="4" key="1">
    <citation type="journal article" date="2019" name="Int. J. Syst. Evol. Microbiol.">
        <title>The Global Catalogue of Microorganisms (GCM) 10K type strain sequencing project: providing services to taxonomists for standard genome sequencing and annotation.</title>
        <authorList>
            <consortium name="The Broad Institute Genomics Platform"/>
            <consortium name="The Broad Institute Genome Sequencing Center for Infectious Disease"/>
            <person name="Wu L."/>
            <person name="Ma J."/>
        </authorList>
    </citation>
    <scope>NUCLEOTIDE SEQUENCE [LARGE SCALE GENOMIC DNA]</scope>
    <source>
        <strain evidence="4">IBRC-M 10908</strain>
    </source>
</reference>
<feature type="transmembrane region" description="Helical" evidence="2">
    <location>
        <begin position="62"/>
        <end position="83"/>
    </location>
</feature>
<gene>
    <name evidence="3" type="ORF">ACFPET_06735</name>
</gene>
<evidence type="ECO:0000256" key="1">
    <source>
        <dbReference type="SAM" id="MobiDB-lite"/>
    </source>
</evidence>
<comment type="caution">
    <text evidence="3">The sequence shown here is derived from an EMBL/GenBank/DDBJ whole genome shotgun (WGS) entry which is preliminary data.</text>
</comment>
<evidence type="ECO:0008006" key="5">
    <source>
        <dbReference type="Google" id="ProtNLM"/>
    </source>
</evidence>
<feature type="compositionally biased region" description="Basic and acidic residues" evidence="1">
    <location>
        <begin position="28"/>
        <end position="51"/>
    </location>
</feature>
<accession>A0ABV8TVU4</accession>
<dbReference type="RefSeq" id="WP_380619031.1">
    <property type="nucleotide sequence ID" value="NZ_JBHSDK010000010.1"/>
</dbReference>
<name>A0ABV8TVU4_9ACTN</name>
<dbReference type="EMBL" id="JBHSDK010000010">
    <property type="protein sequence ID" value="MFC4334891.1"/>
    <property type="molecule type" value="Genomic_DNA"/>
</dbReference>
<evidence type="ECO:0000256" key="2">
    <source>
        <dbReference type="SAM" id="Phobius"/>
    </source>
</evidence>
<protein>
    <recommendedName>
        <fullName evidence="5">DUF4878 domain-containing protein</fullName>
    </recommendedName>
</protein>
<organism evidence="3 4">
    <name type="scientific">Salininema proteolyticum</name>
    <dbReference type="NCBI Taxonomy" id="1607685"/>
    <lineage>
        <taxon>Bacteria</taxon>
        <taxon>Bacillati</taxon>
        <taxon>Actinomycetota</taxon>
        <taxon>Actinomycetes</taxon>
        <taxon>Glycomycetales</taxon>
        <taxon>Glycomycetaceae</taxon>
        <taxon>Salininema</taxon>
    </lineage>
</organism>
<keyword evidence="4" id="KW-1185">Reference proteome</keyword>
<feature type="region of interest" description="Disordered" evidence="1">
    <location>
        <begin position="1"/>
        <end position="51"/>
    </location>
</feature>
<dbReference type="Proteomes" id="UP001595823">
    <property type="component" value="Unassembled WGS sequence"/>
</dbReference>
<evidence type="ECO:0000313" key="3">
    <source>
        <dbReference type="EMBL" id="MFC4334891.1"/>
    </source>
</evidence>
<feature type="compositionally biased region" description="Polar residues" evidence="1">
    <location>
        <begin position="1"/>
        <end position="11"/>
    </location>
</feature>